<keyword evidence="5" id="KW-1185">Reference proteome</keyword>
<gene>
    <name evidence="3" type="ORF">CH360_00225</name>
    <name evidence="4" type="ORF">CH373_00225</name>
</gene>
<name>A0A2M9ZRD5_9LEPT</name>
<comment type="similarity">
    <text evidence="2">Belongs to the 2H phosphoesterase superfamily. ThpR family.</text>
</comment>
<dbReference type="EC" id="3.1.4.58" evidence="2"/>
<comment type="catalytic activity">
    <reaction evidence="2">
        <text>a 3'-end 2',3'-cyclophospho-ribonucleotide-RNA + H2O = a 3'-end 2'-phospho-ribonucleotide-RNA + H(+)</text>
        <dbReference type="Rhea" id="RHEA:11828"/>
        <dbReference type="Rhea" id="RHEA-COMP:10464"/>
        <dbReference type="Rhea" id="RHEA-COMP:17353"/>
        <dbReference type="ChEBI" id="CHEBI:15377"/>
        <dbReference type="ChEBI" id="CHEBI:15378"/>
        <dbReference type="ChEBI" id="CHEBI:83064"/>
        <dbReference type="ChEBI" id="CHEBI:173113"/>
        <dbReference type="EC" id="3.1.4.58"/>
    </reaction>
</comment>
<dbReference type="InterPro" id="IPR004175">
    <property type="entry name" value="RNA_CPDase"/>
</dbReference>
<dbReference type="Proteomes" id="UP000231990">
    <property type="component" value="Unassembled WGS sequence"/>
</dbReference>
<dbReference type="OrthoDB" id="9789350at2"/>
<evidence type="ECO:0000313" key="6">
    <source>
        <dbReference type="Proteomes" id="UP000231990"/>
    </source>
</evidence>
<dbReference type="SUPFAM" id="SSF55144">
    <property type="entry name" value="LigT-like"/>
    <property type="match status" value="1"/>
</dbReference>
<reference evidence="5 6" key="1">
    <citation type="submission" date="2017-07" db="EMBL/GenBank/DDBJ databases">
        <title>Leptospira spp. isolated from tropical soils.</title>
        <authorList>
            <person name="Thibeaux R."/>
            <person name="Iraola G."/>
            <person name="Ferres I."/>
            <person name="Bierque E."/>
            <person name="Girault D."/>
            <person name="Soupe-Gilbert M.-E."/>
            <person name="Picardeau M."/>
            <person name="Goarant C."/>
        </authorList>
    </citation>
    <scope>NUCLEOTIDE SEQUENCE [LARGE SCALE GENOMIC DNA]</scope>
    <source>
        <strain evidence="4 6">FH1-B-B1</strain>
        <strain evidence="3 5">FH1-B-C1</strain>
    </source>
</reference>
<dbReference type="EMBL" id="NPDZ01000001">
    <property type="protein sequence ID" value="PJZ74531.1"/>
    <property type="molecule type" value="Genomic_DNA"/>
</dbReference>
<feature type="active site" description="Proton acceptor" evidence="2">
    <location>
        <position position="120"/>
    </location>
</feature>
<comment type="function">
    <text evidence="2">Hydrolyzes RNA 2',3'-cyclic phosphodiester to an RNA 2'-phosphomonoester.</text>
</comment>
<dbReference type="AlphaFoldDB" id="A0A2M9ZRD5"/>
<protein>
    <recommendedName>
        <fullName evidence="2">RNA 2',3'-cyclic phosphodiesterase</fullName>
        <shortName evidence="2">RNA 2',3'-CPDase</shortName>
        <ecNumber evidence="2">3.1.4.58</ecNumber>
    </recommendedName>
</protein>
<keyword evidence="1 2" id="KW-0378">Hydrolase</keyword>
<dbReference type="GO" id="GO:0004113">
    <property type="term" value="F:2',3'-cyclic-nucleotide 3'-phosphodiesterase activity"/>
    <property type="evidence" value="ECO:0007669"/>
    <property type="project" value="InterPro"/>
</dbReference>
<dbReference type="HAMAP" id="MF_01940">
    <property type="entry name" value="RNA_CPDase"/>
    <property type="match status" value="1"/>
</dbReference>
<feature type="short sequence motif" description="HXTX 2" evidence="2">
    <location>
        <begin position="120"/>
        <end position="123"/>
    </location>
</feature>
<dbReference type="Proteomes" id="UP000231962">
    <property type="component" value="Unassembled WGS sequence"/>
</dbReference>
<organism evidence="4 6">
    <name type="scientific">Leptospira perolatii</name>
    <dbReference type="NCBI Taxonomy" id="2023191"/>
    <lineage>
        <taxon>Bacteria</taxon>
        <taxon>Pseudomonadati</taxon>
        <taxon>Spirochaetota</taxon>
        <taxon>Spirochaetia</taxon>
        <taxon>Leptospirales</taxon>
        <taxon>Leptospiraceae</taxon>
        <taxon>Leptospira</taxon>
    </lineage>
</organism>
<evidence type="ECO:0000313" key="5">
    <source>
        <dbReference type="Proteomes" id="UP000231962"/>
    </source>
</evidence>
<feature type="active site" description="Proton donor" evidence="2">
    <location>
        <position position="36"/>
    </location>
</feature>
<evidence type="ECO:0000313" key="4">
    <source>
        <dbReference type="EMBL" id="PJZ74531.1"/>
    </source>
</evidence>
<evidence type="ECO:0000256" key="2">
    <source>
        <dbReference type="HAMAP-Rule" id="MF_01940"/>
    </source>
</evidence>
<dbReference type="NCBIfam" id="TIGR02258">
    <property type="entry name" value="2_5_ligase"/>
    <property type="match status" value="1"/>
</dbReference>
<accession>A0A2M9ZRD5</accession>
<sequence>MRIFVGISLPEEVRESIAGICYGLPGIKWVPAENLHLTLVFLGELPEIRRESLSEFCSTIQFRPFSFNLKGIEWFIKKKSPSILYIDVEPAPELLELQKTIDSGLRRLGFTIEGKNYKPHITIGRFKDVPMDKVVSYMEEFRDFVEIGIPAQEFHVYSSRSGPNGQMYRIEESFPNKA</sequence>
<dbReference type="GO" id="GO:0008664">
    <property type="term" value="F:RNA 2',3'-cyclic 3'-phosphodiesterase activity"/>
    <property type="evidence" value="ECO:0007669"/>
    <property type="project" value="UniProtKB-EC"/>
</dbReference>
<dbReference type="Gene3D" id="3.90.1140.10">
    <property type="entry name" value="Cyclic phosphodiesterase"/>
    <property type="match status" value="1"/>
</dbReference>
<proteinExistence type="inferred from homology"/>
<evidence type="ECO:0000256" key="1">
    <source>
        <dbReference type="ARBA" id="ARBA00022801"/>
    </source>
</evidence>
<dbReference type="InterPro" id="IPR009097">
    <property type="entry name" value="Cyclic_Pdiesterase"/>
</dbReference>
<dbReference type="PANTHER" id="PTHR35561:SF1">
    <property type="entry name" value="RNA 2',3'-CYCLIC PHOSPHODIESTERASE"/>
    <property type="match status" value="1"/>
</dbReference>
<comment type="caution">
    <text evidence="4">The sequence shown here is derived from an EMBL/GenBank/DDBJ whole genome shotgun (WGS) entry which is preliminary data.</text>
</comment>
<dbReference type="Pfam" id="PF13563">
    <property type="entry name" value="2_5_RNA_ligase2"/>
    <property type="match status" value="1"/>
</dbReference>
<dbReference type="EMBL" id="NPDY01000001">
    <property type="protein sequence ID" value="PJZ70999.1"/>
    <property type="molecule type" value="Genomic_DNA"/>
</dbReference>
<dbReference type="RefSeq" id="WP_100711942.1">
    <property type="nucleotide sequence ID" value="NZ_NPDY01000001.1"/>
</dbReference>
<feature type="short sequence motif" description="HXTX 1" evidence="2">
    <location>
        <begin position="36"/>
        <end position="39"/>
    </location>
</feature>
<evidence type="ECO:0000313" key="3">
    <source>
        <dbReference type="EMBL" id="PJZ70999.1"/>
    </source>
</evidence>
<dbReference type="PANTHER" id="PTHR35561">
    <property type="entry name" value="RNA 2',3'-CYCLIC PHOSPHODIESTERASE"/>
    <property type="match status" value="1"/>
</dbReference>